<reference evidence="6 7" key="1">
    <citation type="submission" date="2017-03" db="EMBL/GenBank/DDBJ databases">
        <title>New species Polynucleobacter sp. MWH-EgelM1-30-B4.</title>
        <authorList>
            <person name="Hahn M.W."/>
        </authorList>
    </citation>
    <scope>NUCLEOTIDE SEQUENCE [LARGE SCALE GENOMIC DNA]</scope>
    <source>
        <strain evidence="6 7">MWH-EgelM1-30-B4</strain>
    </source>
</reference>
<dbReference type="Pfam" id="PF01597">
    <property type="entry name" value="GCV_H"/>
    <property type="match status" value="1"/>
</dbReference>
<dbReference type="NCBIfam" id="NF002270">
    <property type="entry name" value="PRK01202.1"/>
    <property type="match status" value="1"/>
</dbReference>
<dbReference type="InterPro" id="IPR033753">
    <property type="entry name" value="GCV_H/Fam206"/>
</dbReference>
<dbReference type="GO" id="GO:0005829">
    <property type="term" value="C:cytosol"/>
    <property type="evidence" value="ECO:0007669"/>
    <property type="project" value="TreeGrafter"/>
</dbReference>
<dbReference type="PANTHER" id="PTHR11715:SF3">
    <property type="entry name" value="GLYCINE CLEAVAGE SYSTEM H PROTEIN-RELATED"/>
    <property type="match status" value="1"/>
</dbReference>
<dbReference type="InterPro" id="IPR002930">
    <property type="entry name" value="GCV_H"/>
</dbReference>
<dbReference type="InterPro" id="IPR003016">
    <property type="entry name" value="2-oxoA_DH_lipoyl-BS"/>
</dbReference>
<evidence type="ECO:0000313" key="6">
    <source>
        <dbReference type="EMBL" id="OWF66764.1"/>
    </source>
</evidence>
<dbReference type="PROSITE" id="PS50968">
    <property type="entry name" value="BIOTINYL_LIPOYL"/>
    <property type="match status" value="1"/>
</dbReference>
<evidence type="ECO:0000313" key="7">
    <source>
        <dbReference type="Proteomes" id="UP000196880"/>
    </source>
</evidence>
<comment type="similarity">
    <text evidence="1 3">Belongs to the GcvH family.</text>
</comment>
<comment type="function">
    <text evidence="3">The glycine cleavage system catalyzes the degradation of glycine. The H protein shuttles the methylamine group of glycine from the P protein to the T protein.</text>
</comment>
<dbReference type="GO" id="GO:0005960">
    <property type="term" value="C:glycine cleavage complex"/>
    <property type="evidence" value="ECO:0007669"/>
    <property type="project" value="InterPro"/>
</dbReference>
<dbReference type="PANTHER" id="PTHR11715">
    <property type="entry name" value="GLYCINE CLEAVAGE SYSTEM H PROTEIN"/>
    <property type="match status" value="1"/>
</dbReference>
<organism evidence="6 7">
    <name type="scientific">Polynucleobacter hirudinilacicola</name>
    <dbReference type="NCBI Taxonomy" id="1743166"/>
    <lineage>
        <taxon>Bacteria</taxon>
        <taxon>Pseudomonadati</taxon>
        <taxon>Pseudomonadota</taxon>
        <taxon>Betaproteobacteria</taxon>
        <taxon>Burkholderiales</taxon>
        <taxon>Burkholderiaceae</taxon>
        <taxon>Polynucleobacter</taxon>
    </lineage>
</organism>
<dbReference type="GO" id="GO:0009249">
    <property type="term" value="P:protein lipoylation"/>
    <property type="evidence" value="ECO:0007669"/>
    <property type="project" value="TreeGrafter"/>
</dbReference>
<dbReference type="InterPro" id="IPR000089">
    <property type="entry name" value="Biotin_lipoyl"/>
</dbReference>
<dbReference type="OrthoDB" id="9796712at2"/>
<feature type="domain" description="Lipoyl-binding" evidence="5">
    <location>
        <begin position="23"/>
        <end position="104"/>
    </location>
</feature>
<dbReference type="Gene3D" id="2.40.50.100">
    <property type="match status" value="1"/>
</dbReference>
<dbReference type="RefSeq" id="WP_087908784.1">
    <property type="nucleotide sequence ID" value="NZ_NAIA01000001.1"/>
</dbReference>
<dbReference type="NCBIfam" id="TIGR00527">
    <property type="entry name" value="gcvH"/>
    <property type="match status" value="1"/>
</dbReference>
<comment type="subunit">
    <text evidence="3">The glycine cleavage system is composed of four proteins: P, T, L and H.</text>
</comment>
<evidence type="ECO:0000256" key="2">
    <source>
        <dbReference type="ARBA" id="ARBA00022823"/>
    </source>
</evidence>
<name>A0A210S0L1_9BURK</name>
<evidence type="ECO:0000256" key="3">
    <source>
        <dbReference type="HAMAP-Rule" id="MF_00272"/>
    </source>
</evidence>
<evidence type="ECO:0000256" key="4">
    <source>
        <dbReference type="PIRSR" id="PIRSR617453-50"/>
    </source>
</evidence>
<comment type="cofactor">
    <cofactor evidence="3">
        <name>(R)-lipoate</name>
        <dbReference type="ChEBI" id="CHEBI:83088"/>
    </cofactor>
    <text evidence="3">Binds 1 lipoyl cofactor covalently.</text>
</comment>
<comment type="caution">
    <text evidence="6">The sequence shown here is derived from an EMBL/GenBank/DDBJ whole genome shotgun (WGS) entry which is preliminary data.</text>
</comment>
<keyword evidence="7" id="KW-1185">Reference proteome</keyword>
<dbReference type="PROSITE" id="PS00189">
    <property type="entry name" value="LIPOYL"/>
    <property type="match status" value="1"/>
</dbReference>
<gene>
    <name evidence="3" type="primary">gcvH</name>
    <name evidence="6" type="ORF">B6A14_01985</name>
</gene>
<dbReference type="GO" id="GO:0019464">
    <property type="term" value="P:glycine decarboxylation via glycine cleavage system"/>
    <property type="evidence" value="ECO:0007669"/>
    <property type="project" value="UniProtKB-UniRule"/>
</dbReference>
<dbReference type="SUPFAM" id="SSF51230">
    <property type="entry name" value="Single hybrid motif"/>
    <property type="match status" value="1"/>
</dbReference>
<dbReference type="AlphaFoldDB" id="A0A210S0L1"/>
<dbReference type="CDD" id="cd06848">
    <property type="entry name" value="GCS_H"/>
    <property type="match status" value="1"/>
</dbReference>
<evidence type="ECO:0000256" key="1">
    <source>
        <dbReference type="ARBA" id="ARBA00009249"/>
    </source>
</evidence>
<evidence type="ECO:0000259" key="5">
    <source>
        <dbReference type="PROSITE" id="PS50968"/>
    </source>
</evidence>
<protein>
    <recommendedName>
        <fullName evidence="3">Glycine cleavage system H protein</fullName>
    </recommendedName>
</protein>
<dbReference type="InterPro" id="IPR017453">
    <property type="entry name" value="GCV_H_sub"/>
</dbReference>
<dbReference type="HAMAP" id="MF_00272">
    <property type="entry name" value="GcvH"/>
    <property type="match status" value="1"/>
</dbReference>
<sequence>MNSRDTFKFAQTHEWADVESDGLVWVGISNHAQEALGDVMFFQAPAMGQQVKQGEAIAVIESVKAASDIHAPVSGEIVALNEVVDSSPEIVNEKPYGVWLFKIKPISEDSLASELDQLMDINQYSTTAGA</sequence>
<keyword evidence="2 3" id="KW-0450">Lipoyl</keyword>
<dbReference type="EMBL" id="NAIA01000001">
    <property type="protein sequence ID" value="OWF66764.1"/>
    <property type="molecule type" value="Genomic_DNA"/>
</dbReference>
<accession>A0A210S0L1</accession>
<feature type="modified residue" description="N6-lipoyllysine" evidence="3 4">
    <location>
        <position position="64"/>
    </location>
</feature>
<proteinExistence type="inferred from homology"/>
<dbReference type="InterPro" id="IPR011053">
    <property type="entry name" value="Single_hybrid_motif"/>
</dbReference>
<dbReference type="Proteomes" id="UP000196880">
    <property type="component" value="Unassembled WGS sequence"/>
</dbReference>